<evidence type="ECO:0000313" key="1">
    <source>
        <dbReference type="EMBL" id="KAI4300363.1"/>
    </source>
</evidence>
<keyword evidence="2" id="KW-1185">Reference proteome</keyword>
<accession>A0ACB9KT22</accession>
<sequence length="423" mass="47664">MASTPEIQSQTQLHFVLIPLMAPGHLLPMVDMAKLLGRHPNVKVTIITTPLNAVRIRATIDREIQSGSLVQVLQVQFPHAQCGIPEGCESIDTLPSMDLYVKFLNAICELQQPVEQLFQELKPSPSCMICDKNPEISAFRDKASAAEKDAYGIVVNSFEELEADYVKEYRRVTGHKVWRIGPVSLSNKDNLDKAQRGTRHSHEASQHLLKWLDSWPPSSVIYVCLGSLNRVIPEQLIELGFGLELTNRPFIWVIRGSYRREETENFLLESGFEERVKGRGLLIRGWAPQVLTLSHTAIGAFLTHCGWNSTLEGICAGVPLITFPLFAEQFYNEKVVLQILETGVKVGGEDVLHFGQEEKFGVRVRKESVKMAIEKVMGEGKEKRRERARHYANMAKKAIEEGGSSYHNMSLLIEDIKQKLKHS</sequence>
<dbReference type="EMBL" id="CM039438">
    <property type="protein sequence ID" value="KAI4300363.1"/>
    <property type="molecule type" value="Genomic_DNA"/>
</dbReference>
<evidence type="ECO:0000313" key="2">
    <source>
        <dbReference type="Proteomes" id="UP000828941"/>
    </source>
</evidence>
<gene>
    <name evidence="1" type="ORF">L6164_033751</name>
</gene>
<protein>
    <submittedName>
        <fullName evidence="1">Uncharacterized protein</fullName>
    </submittedName>
</protein>
<name>A0ACB9KT22_BAUVA</name>
<organism evidence="1 2">
    <name type="scientific">Bauhinia variegata</name>
    <name type="common">Purple orchid tree</name>
    <name type="synonym">Phanera variegata</name>
    <dbReference type="NCBI Taxonomy" id="167791"/>
    <lineage>
        <taxon>Eukaryota</taxon>
        <taxon>Viridiplantae</taxon>
        <taxon>Streptophyta</taxon>
        <taxon>Embryophyta</taxon>
        <taxon>Tracheophyta</taxon>
        <taxon>Spermatophyta</taxon>
        <taxon>Magnoliopsida</taxon>
        <taxon>eudicotyledons</taxon>
        <taxon>Gunneridae</taxon>
        <taxon>Pentapetalae</taxon>
        <taxon>rosids</taxon>
        <taxon>fabids</taxon>
        <taxon>Fabales</taxon>
        <taxon>Fabaceae</taxon>
        <taxon>Cercidoideae</taxon>
        <taxon>Cercideae</taxon>
        <taxon>Bauhiniinae</taxon>
        <taxon>Bauhinia</taxon>
    </lineage>
</organism>
<dbReference type="Proteomes" id="UP000828941">
    <property type="component" value="Chromosome 13"/>
</dbReference>
<comment type="caution">
    <text evidence="1">The sequence shown here is derived from an EMBL/GenBank/DDBJ whole genome shotgun (WGS) entry which is preliminary data.</text>
</comment>
<proteinExistence type="predicted"/>
<reference evidence="1 2" key="1">
    <citation type="journal article" date="2022" name="DNA Res.">
        <title>Chromosomal-level genome assembly of the orchid tree Bauhinia variegata (Leguminosae; Cercidoideae) supports the allotetraploid origin hypothesis of Bauhinia.</title>
        <authorList>
            <person name="Zhong Y."/>
            <person name="Chen Y."/>
            <person name="Zheng D."/>
            <person name="Pang J."/>
            <person name="Liu Y."/>
            <person name="Luo S."/>
            <person name="Meng S."/>
            <person name="Qian L."/>
            <person name="Wei D."/>
            <person name="Dai S."/>
            <person name="Zhou R."/>
        </authorList>
    </citation>
    <scope>NUCLEOTIDE SEQUENCE [LARGE SCALE GENOMIC DNA]</scope>
    <source>
        <strain evidence="1">BV-YZ2020</strain>
    </source>
</reference>